<dbReference type="WBParaSite" id="SCUD_0002043301-mRNA-1">
    <property type="protein sequence ID" value="SCUD_0002043301-mRNA-1"/>
    <property type="gene ID" value="SCUD_0002043301"/>
</dbReference>
<evidence type="ECO:0000313" key="1">
    <source>
        <dbReference type="EMBL" id="VDP72191.1"/>
    </source>
</evidence>
<gene>
    <name evidence="1" type="ORF">SCUD_LOCUS20430</name>
</gene>
<name>A0A183KZD3_9TREM</name>
<sequence>METLDKIQGKKDKKIAICSGRTGTEKFKAHTECTEANKRVMRSIRADNQKYVEELATTAEKASRERNIRQLYNTTKKLARKYGKPERPTKDKEGETITEIQEQRNRWIGYFEELLNERAPLNPVDIKATRTDLFIDATPSATEETRMAIR</sequence>
<keyword evidence="2" id="KW-1185">Reference proteome</keyword>
<evidence type="ECO:0000313" key="3">
    <source>
        <dbReference type="WBParaSite" id="SCUD_0002043301-mRNA-1"/>
    </source>
</evidence>
<dbReference type="EMBL" id="UZAK01044253">
    <property type="protein sequence ID" value="VDP72191.1"/>
    <property type="molecule type" value="Genomic_DNA"/>
</dbReference>
<reference evidence="3" key="1">
    <citation type="submission" date="2016-06" db="UniProtKB">
        <authorList>
            <consortium name="WormBaseParasite"/>
        </authorList>
    </citation>
    <scope>IDENTIFICATION</scope>
</reference>
<proteinExistence type="predicted"/>
<evidence type="ECO:0000313" key="2">
    <source>
        <dbReference type="Proteomes" id="UP000279833"/>
    </source>
</evidence>
<dbReference type="Proteomes" id="UP000279833">
    <property type="component" value="Unassembled WGS sequence"/>
</dbReference>
<reference evidence="1 2" key="2">
    <citation type="submission" date="2018-11" db="EMBL/GenBank/DDBJ databases">
        <authorList>
            <consortium name="Pathogen Informatics"/>
        </authorList>
    </citation>
    <scope>NUCLEOTIDE SEQUENCE [LARGE SCALE GENOMIC DNA]</scope>
    <source>
        <strain evidence="1">Dakar</strain>
        <strain evidence="2">Dakar, Senegal</strain>
    </source>
</reference>
<dbReference type="AlphaFoldDB" id="A0A183KZD3"/>
<organism evidence="3">
    <name type="scientific">Schistosoma curassoni</name>
    <dbReference type="NCBI Taxonomy" id="6186"/>
    <lineage>
        <taxon>Eukaryota</taxon>
        <taxon>Metazoa</taxon>
        <taxon>Spiralia</taxon>
        <taxon>Lophotrochozoa</taxon>
        <taxon>Platyhelminthes</taxon>
        <taxon>Trematoda</taxon>
        <taxon>Digenea</taxon>
        <taxon>Strigeidida</taxon>
        <taxon>Schistosomatoidea</taxon>
        <taxon>Schistosomatidae</taxon>
        <taxon>Schistosoma</taxon>
    </lineage>
</organism>
<accession>A0A183KZD3</accession>
<protein>
    <submittedName>
        <fullName evidence="3">SynN domain-containing protein</fullName>
    </submittedName>
</protein>